<evidence type="ECO:0000259" key="5">
    <source>
        <dbReference type="Pfam" id="PF00370"/>
    </source>
</evidence>
<dbReference type="SUPFAM" id="SSF53067">
    <property type="entry name" value="Actin-like ATPase domain"/>
    <property type="match status" value="2"/>
</dbReference>
<evidence type="ECO:0000256" key="1">
    <source>
        <dbReference type="ARBA" id="ARBA00009156"/>
    </source>
</evidence>
<dbReference type="GO" id="GO:0016301">
    <property type="term" value="F:kinase activity"/>
    <property type="evidence" value="ECO:0007669"/>
    <property type="project" value="UniProtKB-KW"/>
</dbReference>
<organism evidence="7 8">
    <name type="scientific">Cutibacterium equinum</name>
    <dbReference type="NCBI Taxonomy" id="3016342"/>
    <lineage>
        <taxon>Bacteria</taxon>
        <taxon>Bacillati</taxon>
        <taxon>Actinomycetota</taxon>
        <taxon>Actinomycetes</taxon>
        <taxon>Propionibacteriales</taxon>
        <taxon>Propionibacteriaceae</taxon>
        <taxon>Cutibacterium</taxon>
    </lineage>
</organism>
<dbReference type="Gene3D" id="3.30.420.40">
    <property type="match status" value="2"/>
</dbReference>
<reference evidence="7 8" key="2">
    <citation type="submission" date="2023-06" db="EMBL/GenBank/DDBJ databases">
        <title>The Gram-positive Non-spore-bearing Anaerobic Bacilli of Human Feces.</title>
        <authorList>
            <person name="Eggerth A.H."/>
        </authorList>
    </citation>
    <scope>NUCLEOTIDE SEQUENCE [LARGE SCALE GENOMIC DNA]</scope>
    <source>
        <strain evidence="7 8">CBA3108</strain>
    </source>
</reference>
<accession>A0ABY7R0H9</accession>
<name>A0ABY7R0H9_9ACTN</name>
<keyword evidence="2" id="KW-0859">Xylose metabolism</keyword>
<keyword evidence="3" id="KW-0808">Transferase</keyword>
<evidence type="ECO:0000313" key="8">
    <source>
        <dbReference type="Proteomes" id="UP001212097"/>
    </source>
</evidence>
<proteinExistence type="inferred from homology"/>
<dbReference type="InterPro" id="IPR043129">
    <property type="entry name" value="ATPase_NBD"/>
</dbReference>
<dbReference type="Pfam" id="PF02782">
    <property type="entry name" value="FGGY_C"/>
    <property type="match status" value="1"/>
</dbReference>
<evidence type="ECO:0000259" key="6">
    <source>
        <dbReference type="Pfam" id="PF02782"/>
    </source>
</evidence>
<sequence length="535" mass="57370">MKERHPDEQRDAVAEGRTALGIELGSTRIKAVLIDDHGDPVATSTFSWENHLVDGMWSYEMSDAWHGIQQCVAGVLATVRTEQGLELNRLGAMGVSGMMHGYLPFDSAGNQLVPFRTWRNTNTGPAVSELSALLGVNMPHRWSVAHLYQAVMDGEEHVSRVDFLTTLSGYVHWRLTGERILGIGDASGMFPIDDATRDYDERLLSIVEERLKERGVPLQLRDVLPRVGLAGQPAGALTAEGAALLDPSGTIQPGVPLFPPEGDAGTGMVATNAVAPRTGNISAGTSLFAMAVLERPLSAPHRELDMVTTPAGDAVAMVHCNNGTSDIDEWVGLFGEFAKAAGVNVPTDDLYGILYRSALEAPSDAGGIVAYNYVAGEPITDTTAGRPLLMRLPDAPMHLAPLMRAHLMSIMSTLRLGMEILFEEGVEIDCWVGHGGLFRTSDVGQRLMAAAMEAPVAVGTNAGEGGPWGMALLALYGVAGQGRRLADFLDEVVFVDGAFESVSPVAEDVDGFHRFLERYRRGLLVEKAAVEALPH</sequence>
<feature type="domain" description="Carbohydrate kinase FGGY C-terminal" evidence="6">
    <location>
        <begin position="280"/>
        <end position="476"/>
    </location>
</feature>
<dbReference type="EMBL" id="CP115668">
    <property type="protein sequence ID" value="WCC80435.1"/>
    <property type="molecule type" value="Genomic_DNA"/>
</dbReference>
<dbReference type="PANTHER" id="PTHR43095">
    <property type="entry name" value="SUGAR KINASE"/>
    <property type="match status" value="1"/>
</dbReference>
<dbReference type="Pfam" id="PF00370">
    <property type="entry name" value="FGGY_N"/>
    <property type="match status" value="1"/>
</dbReference>
<evidence type="ECO:0000256" key="3">
    <source>
        <dbReference type="ARBA" id="ARBA00022679"/>
    </source>
</evidence>
<dbReference type="CDD" id="cd07809">
    <property type="entry name" value="ASKHA_NBD_FGGY_BaXK-like"/>
    <property type="match status" value="1"/>
</dbReference>
<dbReference type="PANTHER" id="PTHR43095:SF5">
    <property type="entry name" value="XYLULOSE KINASE"/>
    <property type="match status" value="1"/>
</dbReference>
<reference evidence="7 8" key="1">
    <citation type="submission" date="2023-01" db="EMBL/GenBank/DDBJ databases">
        <authorList>
            <person name="Lee S.H."/>
            <person name="Jung H.S."/>
            <person name="Yun J.U."/>
        </authorList>
    </citation>
    <scope>NUCLEOTIDE SEQUENCE [LARGE SCALE GENOMIC DNA]</scope>
    <source>
        <strain evidence="7 8">CBA3108</strain>
    </source>
</reference>
<evidence type="ECO:0000313" key="7">
    <source>
        <dbReference type="EMBL" id="WCC80435.1"/>
    </source>
</evidence>
<dbReference type="RefSeq" id="WP_271418616.1">
    <property type="nucleotide sequence ID" value="NZ_CP115668.1"/>
</dbReference>
<dbReference type="Proteomes" id="UP001212097">
    <property type="component" value="Chromosome"/>
</dbReference>
<dbReference type="InterPro" id="IPR018484">
    <property type="entry name" value="FGGY_N"/>
</dbReference>
<dbReference type="InterPro" id="IPR018485">
    <property type="entry name" value="FGGY_C"/>
</dbReference>
<gene>
    <name evidence="7" type="ORF">O6R08_02615</name>
</gene>
<protein>
    <submittedName>
        <fullName evidence="7">FGGY-family carbohydrate kinase</fullName>
    </submittedName>
</protein>
<keyword evidence="2" id="KW-0119">Carbohydrate metabolism</keyword>
<evidence type="ECO:0000256" key="2">
    <source>
        <dbReference type="ARBA" id="ARBA00022629"/>
    </source>
</evidence>
<evidence type="ECO:0000256" key="4">
    <source>
        <dbReference type="ARBA" id="ARBA00022777"/>
    </source>
</evidence>
<dbReference type="InterPro" id="IPR050406">
    <property type="entry name" value="FGGY_Carb_Kinase"/>
</dbReference>
<comment type="similarity">
    <text evidence="1">Belongs to the FGGY kinase family.</text>
</comment>
<keyword evidence="8" id="KW-1185">Reference proteome</keyword>
<keyword evidence="4 7" id="KW-0418">Kinase</keyword>
<feature type="domain" description="Carbohydrate kinase FGGY N-terminal" evidence="5">
    <location>
        <begin position="19"/>
        <end position="245"/>
    </location>
</feature>